<protein>
    <submittedName>
        <fullName evidence="2">Uncharacterized protein</fullName>
    </submittedName>
</protein>
<reference evidence="2 3" key="1">
    <citation type="journal article" date="2019" name="Sci. Rep.">
        <title>Comparative genomics of chytrid fungi reveal insights into the obligate biotrophic and pathogenic lifestyle of Synchytrium endobioticum.</title>
        <authorList>
            <person name="van de Vossenberg B.T.L.H."/>
            <person name="Warris S."/>
            <person name="Nguyen H.D.T."/>
            <person name="van Gent-Pelzer M.P.E."/>
            <person name="Joly D.L."/>
            <person name="van de Geest H.C."/>
            <person name="Bonants P.J.M."/>
            <person name="Smith D.S."/>
            <person name="Levesque C.A."/>
            <person name="van der Lee T.A.J."/>
        </authorList>
    </citation>
    <scope>NUCLEOTIDE SEQUENCE [LARGE SCALE GENOMIC DNA]</scope>
    <source>
        <strain evidence="2 3">CBS 675.73</strain>
    </source>
</reference>
<sequence>MGCSSSKEPLDSRKSDQHPEQQSEQQWKTSEFCSARWTPIEKLFQQPADHETRAKLKAWCKTNSAAKQAKLVDVVDAYDDVIKRRAVFQSAQRCGDSLEAGQSILEANGKAIVEKFLVETGSKYVGSLVGGEWGDAEFVAQLKLTETDAFNTLQTALIRYFQSAVEKMP</sequence>
<name>A0A507FP80_9FUNG</name>
<feature type="compositionally biased region" description="Basic and acidic residues" evidence="1">
    <location>
        <begin position="8"/>
        <end position="21"/>
    </location>
</feature>
<keyword evidence="3" id="KW-1185">Reference proteome</keyword>
<dbReference type="AlphaFoldDB" id="A0A507FP80"/>
<feature type="region of interest" description="Disordered" evidence="1">
    <location>
        <begin position="1"/>
        <end position="29"/>
    </location>
</feature>
<accession>A0A507FP80</accession>
<proteinExistence type="predicted"/>
<dbReference type="EMBL" id="QEAP01000035">
    <property type="protein sequence ID" value="TPX76837.1"/>
    <property type="molecule type" value="Genomic_DNA"/>
</dbReference>
<evidence type="ECO:0000256" key="1">
    <source>
        <dbReference type="SAM" id="MobiDB-lite"/>
    </source>
</evidence>
<dbReference type="Proteomes" id="UP000320333">
    <property type="component" value="Unassembled WGS sequence"/>
</dbReference>
<gene>
    <name evidence="2" type="ORF">CcCBS67573_g01918</name>
</gene>
<comment type="caution">
    <text evidence="2">The sequence shown here is derived from an EMBL/GenBank/DDBJ whole genome shotgun (WGS) entry which is preliminary data.</text>
</comment>
<organism evidence="2 3">
    <name type="scientific">Chytriomyces confervae</name>
    <dbReference type="NCBI Taxonomy" id="246404"/>
    <lineage>
        <taxon>Eukaryota</taxon>
        <taxon>Fungi</taxon>
        <taxon>Fungi incertae sedis</taxon>
        <taxon>Chytridiomycota</taxon>
        <taxon>Chytridiomycota incertae sedis</taxon>
        <taxon>Chytridiomycetes</taxon>
        <taxon>Chytridiales</taxon>
        <taxon>Chytriomycetaceae</taxon>
        <taxon>Chytriomyces</taxon>
    </lineage>
</organism>
<dbReference type="OrthoDB" id="2122002at2759"/>
<evidence type="ECO:0000313" key="2">
    <source>
        <dbReference type="EMBL" id="TPX76837.1"/>
    </source>
</evidence>
<evidence type="ECO:0000313" key="3">
    <source>
        <dbReference type="Proteomes" id="UP000320333"/>
    </source>
</evidence>